<feature type="non-terminal residue" evidence="2">
    <location>
        <position position="1"/>
    </location>
</feature>
<feature type="transmembrane region" description="Helical" evidence="1">
    <location>
        <begin position="206"/>
        <end position="226"/>
    </location>
</feature>
<organism evidence="2 3">
    <name type="scientific">Pristionchus mayeri</name>
    <dbReference type="NCBI Taxonomy" id="1317129"/>
    <lineage>
        <taxon>Eukaryota</taxon>
        <taxon>Metazoa</taxon>
        <taxon>Ecdysozoa</taxon>
        <taxon>Nematoda</taxon>
        <taxon>Chromadorea</taxon>
        <taxon>Rhabditida</taxon>
        <taxon>Rhabditina</taxon>
        <taxon>Diplogasteromorpha</taxon>
        <taxon>Diplogasteroidea</taxon>
        <taxon>Neodiplogasteridae</taxon>
        <taxon>Pristionchus</taxon>
    </lineage>
</organism>
<sequence length="246" mass="27377">ALSSRSERAGNIASHDFIPLHSFSLSIEVISFSATLATATLHLSKSSSSTIDDTAILLSSLVTASRCLIASSYRGTRWVGFLGEACTVFFFSLRPFTGVFDLGEERSIELASVLCGDWEPLLDDFVRLIEVCSAKSAPHFIRRTSDHRNSGSSPNLPLISSSAPLTRSFNFSLSSCIFLFNLASVFSIFCILFVSAPMFRDRFSRIDRIAFASFFVLILICCLRDLQRDFLEEDREEEEVPLILKE</sequence>
<dbReference type="AlphaFoldDB" id="A0AAN5D1C8"/>
<reference evidence="3" key="1">
    <citation type="submission" date="2022-10" db="EMBL/GenBank/DDBJ databases">
        <title>Genome assembly of Pristionchus species.</title>
        <authorList>
            <person name="Yoshida K."/>
            <person name="Sommer R.J."/>
        </authorList>
    </citation>
    <scope>NUCLEOTIDE SEQUENCE [LARGE SCALE GENOMIC DNA]</scope>
    <source>
        <strain evidence="3">RS5460</strain>
    </source>
</reference>
<evidence type="ECO:0000313" key="3">
    <source>
        <dbReference type="Proteomes" id="UP001328107"/>
    </source>
</evidence>
<keyword evidence="3" id="KW-1185">Reference proteome</keyword>
<name>A0AAN5D1C8_9BILA</name>
<dbReference type="Proteomes" id="UP001328107">
    <property type="component" value="Unassembled WGS sequence"/>
</dbReference>
<keyword evidence="1" id="KW-0812">Transmembrane</keyword>
<comment type="caution">
    <text evidence="2">The sequence shown here is derived from an EMBL/GenBank/DDBJ whole genome shotgun (WGS) entry which is preliminary data.</text>
</comment>
<proteinExistence type="predicted"/>
<dbReference type="EMBL" id="BTRK01000005">
    <property type="protein sequence ID" value="GMR54040.1"/>
    <property type="molecule type" value="Genomic_DNA"/>
</dbReference>
<evidence type="ECO:0000256" key="1">
    <source>
        <dbReference type="SAM" id="Phobius"/>
    </source>
</evidence>
<feature type="non-terminal residue" evidence="2">
    <location>
        <position position="246"/>
    </location>
</feature>
<keyword evidence="1" id="KW-0472">Membrane</keyword>
<protein>
    <submittedName>
        <fullName evidence="2">Uncharacterized protein</fullName>
    </submittedName>
</protein>
<evidence type="ECO:0000313" key="2">
    <source>
        <dbReference type="EMBL" id="GMR54040.1"/>
    </source>
</evidence>
<accession>A0AAN5D1C8</accession>
<keyword evidence="1" id="KW-1133">Transmembrane helix</keyword>
<feature type="transmembrane region" description="Helical" evidence="1">
    <location>
        <begin position="171"/>
        <end position="194"/>
    </location>
</feature>
<gene>
    <name evidence="2" type="ORF">PMAYCL1PPCAC_24235</name>
</gene>